<dbReference type="Pfam" id="PF08447">
    <property type="entry name" value="PAS_3"/>
    <property type="match status" value="1"/>
</dbReference>
<protein>
    <recommendedName>
        <fullName evidence="2">histidine kinase</fullName>
        <ecNumber evidence="2">2.7.13.3</ecNumber>
    </recommendedName>
</protein>
<dbReference type="Gene3D" id="1.10.287.130">
    <property type="match status" value="1"/>
</dbReference>
<dbReference type="Gene3D" id="3.30.450.20">
    <property type="entry name" value="PAS domain"/>
    <property type="match status" value="4"/>
</dbReference>
<dbReference type="Gene3D" id="3.30.565.10">
    <property type="entry name" value="Histidine kinase-like ATPase, C-terminal domain"/>
    <property type="match status" value="1"/>
</dbReference>
<keyword evidence="5 12" id="KW-0418">Kinase</keyword>
<keyword evidence="3 6" id="KW-0597">Phosphoprotein</keyword>
<feature type="domain" description="Histidine kinase" evidence="8">
    <location>
        <begin position="547"/>
        <end position="764"/>
    </location>
</feature>
<dbReference type="InterPro" id="IPR001789">
    <property type="entry name" value="Sig_transdc_resp-reg_receiver"/>
</dbReference>
<dbReference type="PROSITE" id="PS50112">
    <property type="entry name" value="PAS"/>
    <property type="match status" value="3"/>
</dbReference>
<dbReference type="RefSeq" id="WP_012174295.1">
    <property type="nucleotide sequence ID" value="NC_009943.1"/>
</dbReference>
<dbReference type="SUPFAM" id="SSF55785">
    <property type="entry name" value="PYP-like sensor domain (PAS domain)"/>
    <property type="match status" value="4"/>
</dbReference>
<dbReference type="PROSITE" id="PS50113">
    <property type="entry name" value="PAC"/>
    <property type="match status" value="3"/>
</dbReference>
<evidence type="ECO:0000313" key="13">
    <source>
        <dbReference type="Proteomes" id="UP000008561"/>
    </source>
</evidence>
<feature type="domain" description="PAS" evidence="10">
    <location>
        <begin position="390"/>
        <end position="460"/>
    </location>
</feature>
<dbReference type="InterPro" id="IPR001610">
    <property type="entry name" value="PAC"/>
</dbReference>
<comment type="catalytic activity">
    <reaction evidence="1">
        <text>ATP + protein L-histidine = ADP + protein N-phospho-L-histidine.</text>
        <dbReference type="EC" id="2.7.13.3"/>
    </reaction>
</comment>
<dbReference type="CDD" id="cd00156">
    <property type="entry name" value="REC"/>
    <property type="match status" value="1"/>
</dbReference>
<dbReference type="NCBIfam" id="TIGR00229">
    <property type="entry name" value="sensory_box"/>
    <property type="match status" value="4"/>
</dbReference>
<dbReference type="SUPFAM" id="SSF52172">
    <property type="entry name" value="CheY-like"/>
    <property type="match status" value="1"/>
</dbReference>
<gene>
    <name evidence="12" type="ordered locus">Dole_0867</name>
</gene>
<dbReference type="EMBL" id="CP000859">
    <property type="protein sequence ID" value="ABW66677.1"/>
    <property type="molecule type" value="Genomic_DNA"/>
</dbReference>
<sequence>MGNPIQLSDELARLFLENTSSMVAVFDKEARFLYLNSPNEATLGYTPAELQGKNAFSLIHPDDKDRMVSLMAKAFDGRLDKIQSLTYRIINKQGRVRHVQATFDTVRDGSGNLDKLLCVADDITEKVEIRTAFAESEQRLRAVMDTVPVAIAEIDCSGRFQFVNAAYCEVFEYSLEALERMSVKDLAVSEESGQRLLLLLERLVEEQPEPQRWEGRNRTRTGRILDVVVDWNYRRDEEGRVSGFVTAISDVTEQKKMSEALVQSRQRYQAMFNHIASGVVVYQPVDDGEDFVIIDFNRTAEKIEGISAEAVIGKKVTEVFPGIRDMGLLDLFRRVSENGRPRHHPACFYKDGRTTGWRSNYVYRLATGEIVTVYNDETERVRAREALRESELRFRALVEYSADHIFMLNSEGAYLFSNERVEHFHRTPGDTVIGRRLTDLYPPELADRYQRLVAHVLADGCGTSFEYEVQGPDDTHYYVETLYPIYKEGKPWAVGGICRDVTTRKQYEKELQQKTGELERALKDLRQAQRRFVDQERQRALSQMASGIAHDFNNALSSIQGFSDLLLQSPEKFSDTPLVKRYVGLINTAARDAAQVVRRLRKFYRPSDEETIEPVDVNRLIKEAVALTEPVWKHKTQARGAPIIVETRFQEQLSASGNRTELNEVLTNLIFNAVDAMPEGGSLSFGTRREAGWIVLEVSDTGVGMDATVRRQCMNPFFTTKGEAGSGLGLATVQGIVARHQGQIEIVSEPGNGTTFVLRIPAAVNREHSTDMIEKTEAERSSLKVLVVDDDEHQRLLLSEYLKADKHRPDTAANGIEGMRKFADGWYDLVITDRAMPEMNGDTLARTIKEAAPGKPVIMVTGFGDMMDAAGEAPPAVDMVLSKPVSLDRLRHAVRQVLSGEAVSS</sequence>
<dbReference type="InterPro" id="IPR003661">
    <property type="entry name" value="HisK_dim/P_dom"/>
</dbReference>
<feature type="domain" description="PAC" evidence="11">
    <location>
        <begin position="83"/>
        <end position="135"/>
    </location>
</feature>
<dbReference type="GO" id="GO:0000155">
    <property type="term" value="F:phosphorelay sensor kinase activity"/>
    <property type="evidence" value="ECO:0007669"/>
    <property type="project" value="InterPro"/>
</dbReference>
<dbReference type="OrthoDB" id="9806821at2"/>
<dbReference type="CDD" id="cd00082">
    <property type="entry name" value="HisKA"/>
    <property type="match status" value="1"/>
</dbReference>
<evidence type="ECO:0000256" key="6">
    <source>
        <dbReference type="PROSITE-ProRule" id="PRU00169"/>
    </source>
</evidence>
<dbReference type="InterPro" id="IPR036890">
    <property type="entry name" value="HATPase_C_sf"/>
</dbReference>
<name>A8ZVW8_DESOH</name>
<dbReference type="HOGENOM" id="CLU_000445_114_51_7"/>
<dbReference type="SUPFAM" id="SSF47384">
    <property type="entry name" value="Homodimeric domain of signal transducing histidine kinase"/>
    <property type="match status" value="1"/>
</dbReference>
<dbReference type="SMART" id="SM00387">
    <property type="entry name" value="HATPase_c"/>
    <property type="match status" value="1"/>
</dbReference>
<evidence type="ECO:0000256" key="1">
    <source>
        <dbReference type="ARBA" id="ARBA00000085"/>
    </source>
</evidence>
<dbReference type="SMART" id="SM00091">
    <property type="entry name" value="PAS"/>
    <property type="match status" value="4"/>
</dbReference>
<dbReference type="Pfam" id="PF00512">
    <property type="entry name" value="HisKA"/>
    <property type="match status" value="1"/>
</dbReference>
<feature type="domain" description="PAC" evidence="11">
    <location>
        <begin position="463"/>
        <end position="513"/>
    </location>
</feature>
<dbReference type="InterPro" id="IPR013656">
    <property type="entry name" value="PAS_4"/>
</dbReference>
<dbReference type="Proteomes" id="UP000008561">
    <property type="component" value="Chromosome"/>
</dbReference>
<dbReference type="InterPro" id="IPR003594">
    <property type="entry name" value="HATPase_dom"/>
</dbReference>
<dbReference type="eggNOG" id="COG3829">
    <property type="taxonomic scope" value="Bacteria"/>
</dbReference>
<feature type="domain" description="Response regulatory" evidence="9">
    <location>
        <begin position="784"/>
        <end position="898"/>
    </location>
</feature>
<organism evidence="12 13">
    <name type="scientific">Desulfosudis oleivorans (strain DSM 6200 / JCM 39069 / Hxd3)</name>
    <name type="common">Desulfococcus oleovorans</name>
    <dbReference type="NCBI Taxonomy" id="96561"/>
    <lineage>
        <taxon>Bacteria</taxon>
        <taxon>Pseudomonadati</taxon>
        <taxon>Thermodesulfobacteriota</taxon>
        <taxon>Desulfobacteria</taxon>
        <taxon>Desulfobacterales</taxon>
        <taxon>Desulfosudaceae</taxon>
        <taxon>Desulfosudis</taxon>
    </lineage>
</organism>
<feature type="coiled-coil region" evidence="7">
    <location>
        <begin position="504"/>
        <end position="538"/>
    </location>
</feature>
<dbReference type="InterPro" id="IPR005467">
    <property type="entry name" value="His_kinase_dom"/>
</dbReference>
<dbReference type="InterPro" id="IPR000700">
    <property type="entry name" value="PAS-assoc_C"/>
</dbReference>
<evidence type="ECO:0000313" key="12">
    <source>
        <dbReference type="EMBL" id="ABW66677.1"/>
    </source>
</evidence>
<dbReference type="STRING" id="96561.Dole_0867"/>
<evidence type="ECO:0000259" key="8">
    <source>
        <dbReference type="PROSITE" id="PS50109"/>
    </source>
</evidence>
<dbReference type="GO" id="GO:0006355">
    <property type="term" value="P:regulation of DNA-templated transcription"/>
    <property type="evidence" value="ECO:0007669"/>
    <property type="project" value="InterPro"/>
</dbReference>
<evidence type="ECO:0000256" key="2">
    <source>
        <dbReference type="ARBA" id="ARBA00012438"/>
    </source>
</evidence>
<dbReference type="InterPro" id="IPR011006">
    <property type="entry name" value="CheY-like_superfamily"/>
</dbReference>
<dbReference type="CDD" id="cd00130">
    <property type="entry name" value="PAS"/>
    <property type="match status" value="3"/>
</dbReference>
<feature type="modified residue" description="4-aspartylphosphate" evidence="6">
    <location>
        <position position="833"/>
    </location>
</feature>
<dbReference type="InterPro" id="IPR036097">
    <property type="entry name" value="HisK_dim/P_sf"/>
</dbReference>
<dbReference type="AlphaFoldDB" id="A8ZVW8"/>
<dbReference type="PROSITE" id="PS50110">
    <property type="entry name" value="RESPONSE_REGULATORY"/>
    <property type="match status" value="1"/>
</dbReference>
<keyword evidence="4" id="KW-0808">Transferase</keyword>
<proteinExistence type="predicted"/>
<dbReference type="SMART" id="SM00086">
    <property type="entry name" value="PAC"/>
    <property type="match status" value="3"/>
</dbReference>
<dbReference type="Pfam" id="PF08448">
    <property type="entry name" value="PAS_4"/>
    <property type="match status" value="2"/>
</dbReference>
<dbReference type="EC" id="2.7.13.3" evidence="2"/>
<dbReference type="SMART" id="SM00388">
    <property type="entry name" value="HisKA"/>
    <property type="match status" value="1"/>
</dbReference>
<dbReference type="InterPro" id="IPR004358">
    <property type="entry name" value="Sig_transdc_His_kin-like_C"/>
</dbReference>
<dbReference type="PRINTS" id="PR00344">
    <property type="entry name" value="BCTRLSENSOR"/>
</dbReference>
<dbReference type="Gene3D" id="3.40.50.2300">
    <property type="match status" value="1"/>
</dbReference>
<evidence type="ECO:0000256" key="3">
    <source>
        <dbReference type="ARBA" id="ARBA00022553"/>
    </source>
</evidence>
<keyword evidence="7" id="KW-0175">Coiled coil</keyword>
<evidence type="ECO:0000259" key="9">
    <source>
        <dbReference type="PROSITE" id="PS50110"/>
    </source>
</evidence>
<dbReference type="InterPro" id="IPR000014">
    <property type="entry name" value="PAS"/>
</dbReference>
<dbReference type="eggNOG" id="COG2204">
    <property type="taxonomic scope" value="Bacteria"/>
</dbReference>
<dbReference type="PANTHER" id="PTHR43304:SF1">
    <property type="entry name" value="PAC DOMAIN-CONTAINING PROTEIN"/>
    <property type="match status" value="1"/>
</dbReference>
<feature type="domain" description="PAS" evidence="10">
    <location>
        <begin position="8"/>
        <end position="78"/>
    </location>
</feature>
<dbReference type="KEGG" id="dol:Dole_0867"/>
<dbReference type="InterPro" id="IPR035965">
    <property type="entry name" value="PAS-like_dom_sf"/>
</dbReference>
<dbReference type="PANTHER" id="PTHR43304">
    <property type="entry name" value="PHYTOCHROME-LIKE PROTEIN CPH1"/>
    <property type="match status" value="1"/>
</dbReference>
<keyword evidence="13" id="KW-1185">Reference proteome</keyword>
<dbReference type="Pfam" id="PF00072">
    <property type="entry name" value="Response_reg"/>
    <property type="match status" value="1"/>
</dbReference>
<dbReference type="SUPFAM" id="SSF55874">
    <property type="entry name" value="ATPase domain of HSP90 chaperone/DNA topoisomerase II/histidine kinase"/>
    <property type="match status" value="1"/>
</dbReference>
<dbReference type="InterPro" id="IPR013655">
    <property type="entry name" value="PAS_fold_3"/>
</dbReference>
<feature type="domain" description="PAS" evidence="10">
    <location>
        <begin position="136"/>
        <end position="207"/>
    </location>
</feature>
<feature type="domain" description="PAC" evidence="11">
    <location>
        <begin position="211"/>
        <end position="263"/>
    </location>
</feature>
<reference evidence="12 13" key="1">
    <citation type="submission" date="2007-10" db="EMBL/GenBank/DDBJ databases">
        <title>Complete sequence of Desulfococcus oleovorans Hxd3.</title>
        <authorList>
            <consortium name="US DOE Joint Genome Institute"/>
            <person name="Copeland A."/>
            <person name="Lucas S."/>
            <person name="Lapidus A."/>
            <person name="Barry K."/>
            <person name="Glavina del Rio T."/>
            <person name="Dalin E."/>
            <person name="Tice H."/>
            <person name="Pitluck S."/>
            <person name="Kiss H."/>
            <person name="Brettin T."/>
            <person name="Bruce D."/>
            <person name="Detter J.C."/>
            <person name="Han C."/>
            <person name="Schmutz J."/>
            <person name="Larimer F."/>
            <person name="Land M."/>
            <person name="Hauser L."/>
            <person name="Kyrpides N."/>
            <person name="Kim E."/>
            <person name="Wawrik B."/>
            <person name="Richardson P."/>
        </authorList>
    </citation>
    <scope>NUCLEOTIDE SEQUENCE [LARGE SCALE GENOMIC DNA]</scope>
    <source>
        <strain evidence="13">DSM 6200 / JCM 39069 / Hxd3</strain>
    </source>
</reference>
<accession>A8ZVW8</accession>
<evidence type="ECO:0000256" key="5">
    <source>
        <dbReference type="ARBA" id="ARBA00022777"/>
    </source>
</evidence>
<evidence type="ECO:0000259" key="11">
    <source>
        <dbReference type="PROSITE" id="PS50113"/>
    </source>
</evidence>
<dbReference type="SMART" id="SM00448">
    <property type="entry name" value="REC"/>
    <property type="match status" value="1"/>
</dbReference>
<dbReference type="eggNOG" id="COG4191">
    <property type="taxonomic scope" value="Bacteria"/>
</dbReference>
<evidence type="ECO:0000256" key="7">
    <source>
        <dbReference type="SAM" id="Coils"/>
    </source>
</evidence>
<dbReference type="InterPro" id="IPR013767">
    <property type="entry name" value="PAS_fold"/>
</dbReference>
<dbReference type="Pfam" id="PF02518">
    <property type="entry name" value="HATPase_c"/>
    <property type="match status" value="1"/>
</dbReference>
<dbReference type="InterPro" id="IPR052162">
    <property type="entry name" value="Sensor_kinase/Photoreceptor"/>
</dbReference>
<dbReference type="Pfam" id="PF00989">
    <property type="entry name" value="PAS"/>
    <property type="match status" value="1"/>
</dbReference>
<evidence type="ECO:0000256" key="4">
    <source>
        <dbReference type="ARBA" id="ARBA00022679"/>
    </source>
</evidence>
<evidence type="ECO:0000259" key="10">
    <source>
        <dbReference type="PROSITE" id="PS50112"/>
    </source>
</evidence>
<dbReference type="PROSITE" id="PS50109">
    <property type="entry name" value="HIS_KIN"/>
    <property type="match status" value="1"/>
</dbReference>